<comment type="subcellular location">
    <subcellularLocation>
        <location evidence="4">Cell envelope</location>
    </subcellularLocation>
</comment>
<evidence type="ECO:0000256" key="1">
    <source>
        <dbReference type="ARBA" id="ARBA00000527"/>
    </source>
</evidence>
<proteinExistence type="inferred from homology"/>
<evidence type="ECO:0000259" key="12">
    <source>
        <dbReference type="Pfam" id="PF00149"/>
    </source>
</evidence>
<dbReference type="GO" id="GO:0008254">
    <property type="term" value="F:3'-nucleotidase activity"/>
    <property type="evidence" value="ECO:0007669"/>
    <property type="project" value="UniProtKB-EC"/>
</dbReference>
<dbReference type="STRING" id="1499688.BN000_01175"/>
<comment type="catalytic activity">
    <reaction evidence="2">
        <text>a nucleoside 2',3'-cyclic phosphate + H2O = a nucleoside 3'-phosphate + H(+)</text>
        <dbReference type="Rhea" id="RHEA:19621"/>
        <dbReference type="ChEBI" id="CHEBI:15377"/>
        <dbReference type="ChEBI" id="CHEBI:15378"/>
        <dbReference type="ChEBI" id="CHEBI:66949"/>
        <dbReference type="ChEBI" id="CHEBI:66954"/>
        <dbReference type="EC" id="3.1.4.16"/>
    </reaction>
</comment>
<dbReference type="RefSeq" id="WP_090632066.1">
    <property type="nucleotide sequence ID" value="NZ_CVRB01000001.1"/>
</dbReference>
<evidence type="ECO:0000256" key="4">
    <source>
        <dbReference type="ARBA" id="ARBA00004196"/>
    </source>
</evidence>
<organism evidence="14 15">
    <name type="scientific">Neobacillus massiliamazoniensis</name>
    <dbReference type="NCBI Taxonomy" id="1499688"/>
    <lineage>
        <taxon>Bacteria</taxon>
        <taxon>Bacillati</taxon>
        <taxon>Bacillota</taxon>
        <taxon>Bacilli</taxon>
        <taxon>Bacillales</taxon>
        <taxon>Bacillaceae</taxon>
        <taxon>Neobacillus</taxon>
    </lineage>
</organism>
<dbReference type="InterPro" id="IPR041827">
    <property type="entry name" value="CpdB_N"/>
</dbReference>
<sequence length="528" mass="59692">MPAVEARCEVVILETSDLHGNVFPINYGNHEETNAGLAKIATIIQQERQKAENTLLIDNGDVLQGTPLTYHYAKFLSDKKNPLIGALNYLQYDAAIIGNHEFNYGMGLIKKAVNESDFPWLSANILDEKRTESFFGPPYVIKEFENGLRVAVLGVTTHYIPNWENPSHIEGLHFADVFETTRKWVKFLQGNETYDLLVVSYHGGFERDLSSGEPTESLTGENQGYRLCHEIEGIDVLLTGHQHRRIMENVNGITVIQPGSNGQAIGKITIQFQLDDDKWRIVGNAAELVEVDDSTATDRNVLALAEEFERQTQEWLDQTIGEIVGDMTVYSAFEVRIMDHPLIEFINRVQMDAAGVDISSTALFHNESPGFSNHVTMRDIVSNYIYPNTLKVIRISGQDLKGALEKCATYFTLDDHNQIKVNPAFAEPKPQHYNYDMWEGIEYELNISNPVGARVVKLNYHGKPVNFSNHYDVVMNNYRAGGGGDYEMFKDKPVIKDIQTDMTEILADYFLKRKTVIASCDGNWRVRV</sequence>
<dbReference type="InterPro" id="IPR036907">
    <property type="entry name" value="5'-Nucleotdase_C_sf"/>
</dbReference>
<keyword evidence="7" id="KW-0732">Signal</keyword>
<evidence type="ECO:0000256" key="7">
    <source>
        <dbReference type="ARBA" id="ARBA00022729"/>
    </source>
</evidence>
<dbReference type="PANTHER" id="PTHR11575">
    <property type="entry name" value="5'-NUCLEOTIDASE-RELATED"/>
    <property type="match status" value="1"/>
</dbReference>
<evidence type="ECO:0000256" key="2">
    <source>
        <dbReference type="ARBA" id="ARBA00001730"/>
    </source>
</evidence>
<dbReference type="PROSITE" id="PS00785">
    <property type="entry name" value="5_NUCLEOTIDASE_1"/>
    <property type="match status" value="1"/>
</dbReference>
<dbReference type="GO" id="GO:0008663">
    <property type="term" value="F:2',3'-cyclic-nucleotide 2'-phosphodiesterase activity"/>
    <property type="evidence" value="ECO:0007669"/>
    <property type="project" value="UniProtKB-EC"/>
</dbReference>
<dbReference type="PROSITE" id="PS00786">
    <property type="entry name" value="5_NUCLEOTIDASE_2"/>
    <property type="match status" value="1"/>
</dbReference>
<dbReference type="SUPFAM" id="SSF55816">
    <property type="entry name" value="5'-nucleotidase (syn. UDP-sugar hydrolase), C-terminal domain"/>
    <property type="match status" value="1"/>
</dbReference>
<dbReference type="PANTHER" id="PTHR11575:SF6">
    <property type="entry name" value="2',3'-CYCLIC-NUCLEOTIDE 2'-PHOSPHODIESTERASE_3'-NUCLEOTIDASE"/>
    <property type="match status" value="1"/>
</dbReference>
<evidence type="ECO:0000256" key="8">
    <source>
        <dbReference type="ARBA" id="ARBA00022741"/>
    </source>
</evidence>
<evidence type="ECO:0000256" key="3">
    <source>
        <dbReference type="ARBA" id="ARBA00001968"/>
    </source>
</evidence>
<dbReference type="Pfam" id="PF02872">
    <property type="entry name" value="5_nucleotid_C"/>
    <property type="match status" value="1"/>
</dbReference>
<dbReference type="EMBL" id="CVRB01000001">
    <property type="protein sequence ID" value="CRK81275.1"/>
    <property type="molecule type" value="Genomic_DNA"/>
</dbReference>
<evidence type="ECO:0000313" key="15">
    <source>
        <dbReference type="Proteomes" id="UP000199087"/>
    </source>
</evidence>
<dbReference type="InterPro" id="IPR029052">
    <property type="entry name" value="Metallo-depent_PP-like"/>
</dbReference>
<comment type="catalytic activity">
    <reaction evidence="1">
        <text>a ribonucleoside 3'-phosphate + H2O = a ribonucleoside + phosphate</text>
        <dbReference type="Rhea" id="RHEA:10144"/>
        <dbReference type="ChEBI" id="CHEBI:13197"/>
        <dbReference type="ChEBI" id="CHEBI:15377"/>
        <dbReference type="ChEBI" id="CHEBI:18254"/>
        <dbReference type="ChEBI" id="CHEBI:43474"/>
        <dbReference type="EC" id="3.1.3.6"/>
    </reaction>
</comment>
<dbReference type="Proteomes" id="UP000199087">
    <property type="component" value="Unassembled WGS sequence"/>
</dbReference>
<keyword evidence="10" id="KW-0511">Multifunctional enzyme</keyword>
<keyword evidence="8 11" id="KW-0547">Nucleotide-binding</keyword>
<dbReference type="Gene3D" id="3.60.21.10">
    <property type="match status" value="1"/>
</dbReference>
<dbReference type="InterPro" id="IPR006146">
    <property type="entry name" value="5'-Nucleotdase_CS"/>
</dbReference>
<comment type="cofactor">
    <cofactor evidence="3">
        <name>a divalent metal cation</name>
        <dbReference type="ChEBI" id="CHEBI:60240"/>
    </cofactor>
</comment>
<dbReference type="GO" id="GO:0030288">
    <property type="term" value="C:outer membrane-bounded periplasmic space"/>
    <property type="evidence" value="ECO:0007669"/>
    <property type="project" value="TreeGrafter"/>
</dbReference>
<feature type="domain" description="5'-Nucleotidase C-terminal" evidence="13">
    <location>
        <begin position="325"/>
        <end position="491"/>
    </location>
</feature>
<protein>
    <submittedName>
        <fullName evidence="14">5'-nucleotidase domain-containing protein</fullName>
    </submittedName>
</protein>
<comment type="similarity">
    <text evidence="5 11">Belongs to the 5'-nucleotidase family.</text>
</comment>
<dbReference type="Pfam" id="PF00149">
    <property type="entry name" value="Metallophos"/>
    <property type="match status" value="1"/>
</dbReference>
<dbReference type="OrthoDB" id="9775118at2"/>
<evidence type="ECO:0000256" key="11">
    <source>
        <dbReference type="RuleBase" id="RU362119"/>
    </source>
</evidence>
<dbReference type="Gene3D" id="3.90.780.10">
    <property type="entry name" value="5'-Nucleotidase, C-terminal domain"/>
    <property type="match status" value="1"/>
</dbReference>
<evidence type="ECO:0000256" key="5">
    <source>
        <dbReference type="ARBA" id="ARBA00006654"/>
    </source>
</evidence>
<keyword evidence="9 11" id="KW-0378">Hydrolase</keyword>
<dbReference type="InterPro" id="IPR004843">
    <property type="entry name" value="Calcineurin-like_PHP"/>
</dbReference>
<dbReference type="PRINTS" id="PR01607">
    <property type="entry name" value="APYRASEFAMLY"/>
</dbReference>
<reference evidence="15" key="1">
    <citation type="submission" date="2015-05" db="EMBL/GenBank/DDBJ databases">
        <authorList>
            <person name="Urmite Genomes"/>
        </authorList>
    </citation>
    <scope>NUCLEOTIDE SEQUENCE [LARGE SCALE GENOMIC DNA]</scope>
    <source>
        <strain evidence="15">LF1</strain>
    </source>
</reference>
<evidence type="ECO:0000256" key="9">
    <source>
        <dbReference type="ARBA" id="ARBA00022801"/>
    </source>
</evidence>
<evidence type="ECO:0000256" key="6">
    <source>
        <dbReference type="ARBA" id="ARBA00022723"/>
    </source>
</evidence>
<dbReference type="CDD" id="cd07410">
    <property type="entry name" value="MPP_CpdB_N"/>
    <property type="match status" value="1"/>
</dbReference>
<keyword evidence="15" id="KW-1185">Reference proteome</keyword>
<feature type="domain" description="Calcineurin-like phosphoesterase" evidence="12">
    <location>
        <begin position="12"/>
        <end position="244"/>
    </location>
</feature>
<evidence type="ECO:0000256" key="10">
    <source>
        <dbReference type="ARBA" id="ARBA00023268"/>
    </source>
</evidence>
<keyword evidence="6" id="KW-0479">Metal-binding</keyword>
<dbReference type="InterPro" id="IPR006179">
    <property type="entry name" value="5_nucleotidase/apyrase"/>
</dbReference>
<gene>
    <name evidence="14" type="ORF">BN000_01175</name>
</gene>
<dbReference type="InterPro" id="IPR008334">
    <property type="entry name" value="5'-Nucleotdase_C"/>
</dbReference>
<dbReference type="GO" id="GO:0046872">
    <property type="term" value="F:metal ion binding"/>
    <property type="evidence" value="ECO:0007669"/>
    <property type="project" value="UniProtKB-KW"/>
</dbReference>
<name>A0A0U1NTI4_9BACI</name>
<evidence type="ECO:0000259" key="13">
    <source>
        <dbReference type="Pfam" id="PF02872"/>
    </source>
</evidence>
<dbReference type="GO" id="GO:0000166">
    <property type="term" value="F:nucleotide binding"/>
    <property type="evidence" value="ECO:0007669"/>
    <property type="project" value="UniProtKB-KW"/>
</dbReference>
<dbReference type="SUPFAM" id="SSF56300">
    <property type="entry name" value="Metallo-dependent phosphatases"/>
    <property type="match status" value="1"/>
</dbReference>
<evidence type="ECO:0000313" key="14">
    <source>
        <dbReference type="EMBL" id="CRK81275.1"/>
    </source>
</evidence>
<dbReference type="AlphaFoldDB" id="A0A0U1NTI4"/>
<accession>A0A0U1NTI4</accession>
<dbReference type="GO" id="GO:0009166">
    <property type="term" value="P:nucleotide catabolic process"/>
    <property type="evidence" value="ECO:0007669"/>
    <property type="project" value="InterPro"/>
</dbReference>